<accession>A0A0W0V8C6</accession>
<keyword evidence="2" id="KW-1185">Reference proteome</keyword>
<dbReference type="EMBL" id="LNYJ01000011">
    <property type="protein sequence ID" value="KTD16385.1"/>
    <property type="molecule type" value="Genomic_DNA"/>
</dbReference>
<organism evidence="1 2">
    <name type="scientific">Legionella jordanis</name>
    <dbReference type="NCBI Taxonomy" id="456"/>
    <lineage>
        <taxon>Bacteria</taxon>
        <taxon>Pseudomonadati</taxon>
        <taxon>Pseudomonadota</taxon>
        <taxon>Gammaproteobacteria</taxon>
        <taxon>Legionellales</taxon>
        <taxon>Legionellaceae</taxon>
        <taxon>Legionella</taxon>
    </lineage>
</organism>
<sequence>MPNKSKEKVWVYAETGVSFKHFFDPKELINPKFKNGAIYKGELLLDNNEIVPLN</sequence>
<evidence type="ECO:0000313" key="2">
    <source>
        <dbReference type="Proteomes" id="UP000055035"/>
    </source>
</evidence>
<comment type="caution">
    <text evidence="1">The sequence shown here is derived from an EMBL/GenBank/DDBJ whole genome shotgun (WGS) entry which is preliminary data.</text>
</comment>
<proteinExistence type="predicted"/>
<dbReference type="PATRIC" id="fig|456.5.peg.733"/>
<name>A0A0W0V8C6_9GAMM</name>
<evidence type="ECO:0000313" key="1">
    <source>
        <dbReference type="EMBL" id="KTD16385.1"/>
    </source>
</evidence>
<gene>
    <name evidence="1" type="ORF">Ljor_0691</name>
</gene>
<dbReference type="STRING" id="456.Ljor_0691"/>
<reference evidence="1 2" key="1">
    <citation type="submission" date="2015-11" db="EMBL/GenBank/DDBJ databases">
        <title>Genomic analysis of 38 Legionella species identifies large and diverse effector repertoires.</title>
        <authorList>
            <person name="Burstein D."/>
            <person name="Amaro F."/>
            <person name="Zusman T."/>
            <person name="Lifshitz Z."/>
            <person name="Cohen O."/>
            <person name="Gilbert J.A."/>
            <person name="Pupko T."/>
            <person name="Shuman H.A."/>
            <person name="Segal G."/>
        </authorList>
    </citation>
    <scope>NUCLEOTIDE SEQUENCE [LARGE SCALE GENOMIC DNA]</scope>
    <source>
        <strain evidence="1 2">BL-540</strain>
    </source>
</reference>
<dbReference type="AlphaFoldDB" id="A0A0W0V8C6"/>
<dbReference type="Proteomes" id="UP000055035">
    <property type="component" value="Unassembled WGS sequence"/>
</dbReference>
<protein>
    <submittedName>
        <fullName evidence="1">Uncharacterized protein</fullName>
    </submittedName>
</protein>
<dbReference type="RefSeq" id="WP_156413817.1">
    <property type="nucleotide sequence ID" value="NZ_CAAAIC010000004.1"/>
</dbReference>